<evidence type="ECO:0000313" key="2">
    <source>
        <dbReference type="EMBL" id="KAH9374361.1"/>
    </source>
</evidence>
<dbReference type="PANTHER" id="PTHR43615:SF1">
    <property type="entry name" value="PPDK_N DOMAIN-CONTAINING PROTEIN"/>
    <property type="match status" value="1"/>
</dbReference>
<dbReference type="InterPro" id="IPR051549">
    <property type="entry name" value="PEP_Utilizing_Enz"/>
</dbReference>
<accession>A0A9J6GHP7</accession>
<dbReference type="OrthoDB" id="6123450at2759"/>
<dbReference type="Pfam" id="PF00391">
    <property type="entry name" value="PEP-utilizers"/>
    <property type="match status" value="1"/>
</dbReference>
<gene>
    <name evidence="2" type="ORF">HPB48_013409</name>
</gene>
<dbReference type="GO" id="GO:0016772">
    <property type="term" value="F:transferase activity, transferring phosphorus-containing groups"/>
    <property type="evidence" value="ECO:0007669"/>
    <property type="project" value="InterPro"/>
</dbReference>
<dbReference type="InterPro" id="IPR036637">
    <property type="entry name" value="Phosphohistidine_dom_sf"/>
</dbReference>
<dbReference type="Gene3D" id="3.50.30.10">
    <property type="entry name" value="Phosphohistidine domain"/>
    <property type="match status" value="1"/>
</dbReference>
<dbReference type="AlphaFoldDB" id="A0A9J6GHP7"/>
<evidence type="ECO:0000259" key="1">
    <source>
        <dbReference type="Pfam" id="PF00391"/>
    </source>
</evidence>
<sequence>MCASLFLQSAVVRIIHQLRLVCHQLSLQMVREGRIPSPELLFFFTYEELGLLLRTRAPELVLNEYMFPRAQKGEILVTTATDTGWTPYFPLLAGVVTEIGGPLSHAHFELIQTRLKELVIDEMLNK</sequence>
<dbReference type="EMBL" id="JABSTR010000006">
    <property type="protein sequence ID" value="KAH9374361.1"/>
    <property type="molecule type" value="Genomic_DNA"/>
</dbReference>
<feature type="domain" description="PEP-utilising enzyme mobile" evidence="1">
    <location>
        <begin position="71"/>
        <end position="106"/>
    </location>
</feature>
<dbReference type="Proteomes" id="UP000821853">
    <property type="component" value="Chromosome 4"/>
</dbReference>
<dbReference type="PANTHER" id="PTHR43615">
    <property type="entry name" value="PHOSPHOENOLPYRUVATE SYNTHASE-RELATED"/>
    <property type="match status" value="1"/>
</dbReference>
<protein>
    <recommendedName>
        <fullName evidence="1">PEP-utilising enzyme mobile domain-containing protein</fullName>
    </recommendedName>
</protein>
<reference evidence="2 3" key="1">
    <citation type="journal article" date="2020" name="Cell">
        <title>Large-Scale Comparative Analyses of Tick Genomes Elucidate Their Genetic Diversity and Vector Capacities.</title>
        <authorList>
            <consortium name="Tick Genome and Microbiome Consortium (TIGMIC)"/>
            <person name="Jia N."/>
            <person name="Wang J."/>
            <person name="Shi W."/>
            <person name="Du L."/>
            <person name="Sun Y."/>
            <person name="Zhan W."/>
            <person name="Jiang J.F."/>
            <person name="Wang Q."/>
            <person name="Zhang B."/>
            <person name="Ji P."/>
            <person name="Bell-Sakyi L."/>
            <person name="Cui X.M."/>
            <person name="Yuan T.T."/>
            <person name="Jiang B.G."/>
            <person name="Yang W.F."/>
            <person name="Lam T.T."/>
            <person name="Chang Q.C."/>
            <person name="Ding S.J."/>
            <person name="Wang X.J."/>
            <person name="Zhu J.G."/>
            <person name="Ruan X.D."/>
            <person name="Zhao L."/>
            <person name="Wei J.T."/>
            <person name="Ye R.Z."/>
            <person name="Que T.C."/>
            <person name="Du C.H."/>
            <person name="Zhou Y.H."/>
            <person name="Cheng J.X."/>
            <person name="Dai P.F."/>
            <person name="Guo W.B."/>
            <person name="Han X.H."/>
            <person name="Huang E.J."/>
            <person name="Li L.F."/>
            <person name="Wei W."/>
            <person name="Gao Y.C."/>
            <person name="Liu J.Z."/>
            <person name="Shao H.Z."/>
            <person name="Wang X."/>
            <person name="Wang C.C."/>
            <person name="Yang T.C."/>
            <person name="Huo Q.B."/>
            <person name="Li W."/>
            <person name="Chen H.Y."/>
            <person name="Chen S.E."/>
            <person name="Zhou L.G."/>
            <person name="Ni X.B."/>
            <person name="Tian J.H."/>
            <person name="Sheng Y."/>
            <person name="Liu T."/>
            <person name="Pan Y.S."/>
            <person name="Xia L.Y."/>
            <person name="Li J."/>
            <person name="Zhao F."/>
            <person name="Cao W.C."/>
        </authorList>
    </citation>
    <scope>NUCLEOTIDE SEQUENCE [LARGE SCALE GENOMIC DNA]</scope>
    <source>
        <strain evidence="2">HaeL-2018</strain>
    </source>
</reference>
<proteinExistence type="predicted"/>
<organism evidence="2 3">
    <name type="scientific">Haemaphysalis longicornis</name>
    <name type="common">Bush tick</name>
    <dbReference type="NCBI Taxonomy" id="44386"/>
    <lineage>
        <taxon>Eukaryota</taxon>
        <taxon>Metazoa</taxon>
        <taxon>Ecdysozoa</taxon>
        <taxon>Arthropoda</taxon>
        <taxon>Chelicerata</taxon>
        <taxon>Arachnida</taxon>
        <taxon>Acari</taxon>
        <taxon>Parasitiformes</taxon>
        <taxon>Ixodida</taxon>
        <taxon>Ixodoidea</taxon>
        <taxon>Ixodidae</taxon>
        <taxon>Haemaphysalinae</taxon>
        <taxon>Haemaphysalis</taxon>
    </lineage>
</organism>
<comment type="caution">
    <text evidence="2">The sequence shown here is derived from an EMBL/GenBank/DDBJ whole genome shotgun (WGS) entry which is preliminary data.</text>
</comment>
<evidence type="ECO:0000313" key="3">
    <source>
        <dbReference type="Proteomes" id="UP000821853"/>
    </source>
</evidence>
<keyword evidence="3" id="KW-1185">Reference proteome</keyword>
<dbReference type="VEuPathDB" id="VectorBase:HLOH_042540"/>
<name>A0A9J6GHP7_HAELO</name>
<dbReference type="InterPro" id="IPR008279">
    <property type="entry name" value="PEP-util_enz_mobile_dom"/>
</dbReference>
<dbReference type="SUPFAM" id="SSF52009">
    <property type="entry name" value="Phosphohistidine domain"/>
    <property type="match status" value="1"/>
</dbReference>